<name>A0A0B1QYB1_9GAMM</name>
<dbReference type="RefSeq" id="WP_039335938.1">
    <property type="nucleotide sequence ID" value="NZ_JTJJ01000110.1"/>
</dbReference>
<reference evidence="2 3" key="1">
    <citation type="submission" date="2014-11" db="EMBL/GenBank/DDBJ databases">
        <title>Genome sequencing of Pantoea rodasii ND03.</title>
        <authorList>
            <person name="Muhamad Yunos N.Y."/>
            <person name="Chan K.-G."/>
        </authorList>
    </citation>
    <scope>NUCLEOTIDE SEQUENCE [LARGE SCALE GENOMIC DNA]</scope>
    <source>
        <strain evidence="2 3">ND03</strain>
    </source>
</reference>
<gene>
    <name evidence="2" type="ORF">QU24_22890</name>
</gene>
<dbReference type="PANTHER" id="PTHR13170:SF16">
    <property type="entry name" value="PROTEIN O-GLCNACASE"/>
    <property type="match status" value="1"/>
</dbReference>
<evidence type="ECO:0000259" key="1">
    <source>
        <dbReference type="PROSITE" id="PS51186"/>
    </source>
</evidence>
<evidence type="ECO:0000313" key="3">
    <source>
        <dbReference type="Proteomes" id="UP000030853"/>
    </source>
</evidence>
<feature type="domain" description="N-acetyltransferase" evidence="1">
    <location>
        <begin position="5"/>
        <end position="199"/>
    </location>
</feature>
<dbReference type="GO" id="GO:0016747">
    <property type="term" value="F:acyltransferase activity, transferring groups other than amino-acyl groups"/>
    <property type="evidence" value="ECO:0007669"/>
    <property type="project" value="InterPro"/>
</dbReference>
<evidence type="ECO:0000313" key="2">
    <source>
        <dbReference type="EMBL" id="KHJ65758.1"/>
    </source>
</evidence>
<dbReference type="Pfam" id="PF00583">
    <property type="entry name" value="Acetyltransf_1"/>
    <property type="match status" value="1"/>
</dbReference>
<comment type="caution">
    <text evidence="2">The sequence shown here is derived from an EMBL/GenBank/DDBJ whole genome shotgun (WGS) entry which is preliminary data.</text>
</comment>
<dbReference type="PROSITE" id="PS51186">
    <property type="entry name" value="GNAT"/>
    <property type="match status" value="1"/>
</dbReference>
<dbReference type="InterPro" id="IPR051822">
    <property type="entry name" value="Glycosyl_Hydrolase_84"/>
</dbReference>
<dbReference type="SUPFAM" id="SSF55729">
    <property type="entry name" value="Acyl-CoA N-acyltransferases (Nat)"/>
    <property type="match status" value="1"/>
</dbReference>
<dbReference type="AlphaFoldDB" id="A0A0B1QYB1"/>
<dbReference type="InterPro" id="IPR016181">
    <property type="entry name" value="Acyl_CoA_acyltransferase"/>
</dbReference>
<dbReference type="Proteomes" id="UP000030853">
    <property type="component" value="Unassembled WGS sequence"/>
</dbReference>
<dbReference type="PANTHER" id="PTHR13170">
    <property type="entry name" value="O-GLCNACASE"/>
    <property type="match status" value="1"/>
</dbReference>
<accession>A0A0B1QYB1</accession>
<organism evidence="2 3">
    <name type="scientific">Pantoea rodasii</name>
    <dbReference type="NCBI Taxonomy" id="1076549"/>
    <lineage>
        <taxon>Bacteria</taxon>
        <taxon>Pseudomonadati</taxon>
        <taxon>Pseudomonadota</taxon>
        <taxon>Gammaproteobacteria</taxon>
        <taxon>Enterobacterales</taxon>
        <taxon>Erwiniaceae</taxon>
        <taxon>Pantoea</taxon>
    </lineage>
</organism>
<dbReference type="Gene3D" id="3.40.630.30">
    <property type="match status" value="1"/>
</dbReference>
<dbReference type="CDD" id="cd04301">
    <property type="entry name" value="NAT_SF"/>
    <property type="match status" value="1"/>
</dbReference>
<protein>
    <submittedName>
        <fullName evidence="2">Acetyltransferase</fullName>
    </submittedName>
</protein>
<proteinExistence type="predicted"/>
<keyword evidence="2" id="KW-0808">Transferase</keyword>
<sequence length="199" mass="22108">MTAEGVIRRANEADFPALSRICLETANAGTDATALYSDPALPGLRFVIPYARFAPEFAYVLEQQSEVVGYAVAAPDTRAFEAELNTSWWPRLQQQYRDYTPRAPLDSKVLDAIHQPDEAAEQLVSQWPAHLHINLLPAAQQGGWGRKLIEQLLHELRAAGVPGVYLGVSLQNEKVCGFYQRLGFTPILRSNAIYMGQLL</sequence>
<dbReference type="InterPro" id="IPR000182">
    <property type="entry name" value="GNAT_dom"/>
</dbReference>
<dbReference type="EMBL" id="JTJJ01000110">
    <property type="protein sequence ID" value="KHJ65758.1"/>
    <property type="molecule type" value="Genomic_DNA"/>
</dbReference>